<feature type="non-terminal residue" evidence="1">
    <location>
        <position position="1"/>
    </location>
</feature>
<reference evidence="1" key="1">
    <citation type="submission" date="2013-08" db="EMBL/GenBank/DDBJ databases">
        <authorList>
            <person name="Mendez C."/>
            <person name="Richter M."/>
            <person name="Ferrer M."/>
            <person name="Sanchez J."/>
        </authorList>
    </citation>
    <scope>NUCLEOTIDE SEQUENCE</scope>
</reference>
<protein>
    <submittedName>
        <fullName evidence="1">Uncharacterized protein</fullName>
    </submittedName>
</protein>
<dbReference type="Gene3D" id="3.90.1600.10">
    <property type="entry name" value="Palm domain of DNA polymerase"/>
    <property type="match status" value="1"/>
</dbReference>
<dbReference type="AlphaFoldDB" id="T1BPI5"/>
<name>T1BPI5_9ZZZZ</name>
<dbReference type="EMBL" id="AUZY01005995">
    <property type="protein sequence ID" value="EQD55935.1"/>
    <property type="molecule type" value="Genomic_DNA"/>
</dbReference>
<reference evidence="1" key="2">
    <citation type="journal article" date="2014" name="ISME J.">
        <title>Microbial stratification in low pH oxic and suboxic macroscopic growths along an acid mine drainage.</title>
        <authorList>
            <person name="Mendez-Garcia C."/>
            <person name="Mesa V."/>
            <person name="Sprenger R.R."/>
            <person name="Richter M."/>
            <person name="Diez M.S."/>
            <person name="Solano J."/>
            <person name="Bargiela R."/>
            <person name="Golyshina O.V."/>
            <person name="Manteca A."/>
            <person name="Ramos J.L."/>
            <person name="Gallego J.R."/>
            <person name="Llorente I."/>
            <person name="Martins Dos Santos V.A."/>
            <person name="Jensen O.N."/>
            <person name="Pelaez A.I."/>
            <person name="Sanchez J."/>
            <person name="Ferrer M."/>
        </authorList>
    </citation>
    <scope>NUCLEOTIDE SEQUENCE</scope>
</reference>
<evidence type="ECO:0000313" key="1">
    <source>
        <dbReference type="EMBL" id="EQD55935.1"/>
    </source>
</evidence>
<proteinExistence type="predicted"/>
<dbReference type="InterPro" id="IPR043502">
    <property type="entry name" value="DNA/RNA_pol_sf"/>
</dbReference>
<dbReference type="SUPFAM" id="SSF56672">
    <property type="entry name" value="DNA/RNA polymerases"/>
    <property type="match status" value="1"/>
</dbReference>
<accession>T1BPI5</accession>
<feature type="non-terminal residue" evidence="1">
    <location>
        <position position="114"/>
    </location>
</feature>
<comment type="caution">
    <text evidence="1">The sequence shown here is derived from an EMBL/GenBank/DDBJ whole genome shotgun (WGS) entry which is preliminary data.</text>
</comment>
<organism evidence="1">
    <name type="scientific">mine drainage metagenome</name>
    <dbReference type="NCBI Taxonomy" id="410659"/>
    <lineage>
        <taxon>unclassified sequences</taxon>
        <taxon>metagenomes</taxon>
        <taxon>ecological metagenomes</taxon>
    </lineage>
</organism>
<gene>
    <name evidence="1" type="ORF">B1B_09133</name>
</gene>
<sequence length="114" mass="12288">IFVEVNRKRKAGEATIHGLNGDPFDTEETELEEPGVDYCPVLAAVLTSGAHLLLALVDSVVASAGGELVYCDTDSAFVTPPKIATEVAERFEALSPYSERVPLLKDETEEKAPR</sequence>
<dbReference type="InterPro" id="IPR023211">
    <property type="entry name" value="DNA_pol_palm_dom_sf"/>
</dbReference>